<dbReference type="EMBL" id="CAJVQB010015170">
    <property type="protein sequence ID" value="CAG8772913.1"/>
    <property type="molecule type" value="Genomic_DNA"/>
</dbReference>
<feature type="non-terminal residue" evidence="1">
    <location>
        <position position="1"/>
    </location>
</feature>
<name>A0ABN7VHP3_GIGMA</name>
<sequence length="39" mass="4271">GTTPGFIPSNQVLAILDTTVNPMRWIIPPNNSPTNSRHL</sequence>
<keyword evidence="2" id="KW-1185">Reference proteome</keyword>
<comment type="caution">
    <text evidence="1">The sequence shown here is derived from an EMBL/GenBank/DDBJ whole genome shotgun (WGS) entry which is preliminary data.</text>
</comment>
<reference evidence="1 2" key="1">
    <citation type="submission" date="2021-06" db="EMBL/GenBank/DDBJ databases">
        <authorList>
            <person name="Kallberg Y."/>
            <person name="Tangrot J."/>
            <person name="Rosling A."/>
        </authorList>
    </citation>
    <scope>NUCLEOTIDE SEQUENCE [LARGE SCALE GENOMIC DNA]</scope>
    <source>
        <strain evidence="1 2">120-4 pot B 10/14</strain>
    </source>
</reference>
<evidence type="ECO:0000313" key="1">
    <source>
        <dbReference type="EMBL" id="CAG8772913.1"/>
    </source>
</evidence>
<accession>A0ABN7VHP3</accession>
<protein>
    <submittedName>
        <fullName evidence="1">28517_t:CDS:1</fullName>
    </submittedName>
</protein>
<evidence type="ECO:0000313" key="2">
    <source>
        <dbReference type="Proteomes" id="UP000789901"/>
    </source>
</evidence>
<gene>
    <name evidence="1" type="ORF">GMARGA_LOCUS18730</name>
</gene>
<proteinExistence type="predicted"/>
<dbReference type="Proteomes" id="UP000789901">
    <property type="component" value="Unassembled WGS sequence"/>
</dbReference>
<organism evidence="1 2">
    <name type="scientific">Gigaspora margarita</name>
    <dbReference type="NCBI Taxonomy" id="4874"/>
    <lineage>
        <taxon>Eukaryota</taxon>
        <taxon>Fungi</taxon>
        <taxon>Fungi incertae sedis</taxon>
        <taxon>Mucoromycota</taxon>
        <taxon>Glomeromycotina</taxon>
        <taxon>Glomeromycetes</taxon>
        <taxon>Diversisporales</taxon>
        <taxon>Gigasporaceae</taxon>
        <taxon>Gigaspora</taxon>
    </lineage>
</organism>